<dbReference type="InterPro" id="IPR029050">
    <property type="entry name" value="Immunoprotect_excell_Ig-like"/>
</dbReference>
<dbReference type="RefSeq" id="WP_146568036.1">
    <property type="nucleotide sequence ID" value="NZ_VOHL01000007.1"/>
</dbReference>
<evidence type="ECO:0000313" key="5">
    <source>
        <dbReference type="Proteomes" id="UP000317430"/>
    </source>
</evidence>
<accession>A0A5C5S9P7</accession>
<evidence type="ECO:0000256" key="1">
    <source>
        <dbReference type="ARBA" id="ARBA00022729"/>
    </source>
</evidence>
<feature type="region of interest" description="Disordered" evidence="2">
    <location>
        <begin position="31"/>
        <end position="69"/>
    </location>
</feature>
<organism evidence="4 5">
    <name type="scientific">Streptococcus cuniculipharyngis</name>
    <dbReference type="NCBI Taxonomy" id="1562651"/>
    <lineage>
        <taxon>Bacteria</taxon>
        <taxon>Bacillati</taxon>
        <taxon>Bacillota</taxon>
        <taxon>Bacilli</taxon>
        <taxon>Lactobacillales</taxon>
        <taxon>Streptococcaceae</taxon>
        <taxon>Streptococcus</taxon>
    </lineage>
</organism>
<sequence length="201" mass="21298">MKKLGGCLGKIFLGFLLLGLLGMLFGKNAAKTTQPSGTSNQTASQTVASEQGTATPESSTQAETSAEPSYGIGQTVTVGDLDFVVNSRSIESNFGGEFGKTANGVYLTLNVTVTNKGKKAVTVSDSFFKLLQGDVEYSADTSAGIYANNDAKFFWQELNPQSTLTGNVVFDVTEEVANTADLQLQLQANLWGFQKALVNLN</sequence>
<gene>
    <name evidence="4" type="ORF">FRX57_06970</name>
</gene>
<comment type="caution">
    <text evidence="4">The sequence shown here is derived from an EMBL/GenBank/DDBJ whole genome shotgun (WGS) entry which is preliminary data.</text>
</comment>
<feature type="domain" description="DUF4352" evidence="3">
    <location>
        <begin position="70"/>
        <end position="192"/>
    </location>
</feature>
<keyword evidence="1" id="KW-0732">Signal</keyword>
<reference evidence="4 5" key="1">
    <citation type="submission" date="2019-08" db="EMBL/GenBank/DDBJ databases">
        <authorList>
            <person name="Lei W."/>
        </authorList>
    </citation>
    <scope>NUCLEOTIDE SEQUENCE [LARGE SCALE GENOMIC DNA]</scope>
    <source>
        <strain evidence="4 5">CCUG 66496</strain>
    </source>
</reference>
<evidence type="ECO:0000256" key="2">
    <source>
        <dbReference type="SAM" id="MobiDB-lite"/>
    </source>
</evidence>
<dbReference type="AlphaFoldDB" id="A0A5C5S9P7"/>
<dbReference type="Proteomes" id="UP000317430">
    <property type="component" value="Unassembled WGS sequence"/>
</dbReference>
<proteinExistence type="predicted"/>
<evidence type="ECO:0000313" key="4">
    <source>
        <dbReference type="EMBL" id="TWS96700.1"/>
    </source>
</evidence>
<dbReference type="EMBL" id="VOHL01000007">
    <property type="protein sequence ID" value="TWS96700.1"/>
    <property type="molecule type" value="Genomic_DNA"/>
</dbReference>
<evidence type="ECO:0000259" key="3">
    <source>
        <dbReference type="Pfam" id="PF11611"/>
    </source>
</evidence>
<dbReference type="InterPro" id="IPR029051">
    <property type="entry name" value="DUF4352"/>
</dbReference>
<keyword evidence="5" id="KW-1185">Reference proteome</keyword>
<protein>
    <submittedName>
        <fullName evidence="4">DUF4352 domain-containing protein</fullName>
    </submittedName>
</protein>
<dbReference type="Gene3D" id="2.60.40.1240">
    <property type="match status" value="1"/>
</dbReference>
<name>A0A5C5S9P7_9STRE</name>
<dbReference type="OrthoDB" id="2136626at2"/>
<dbReference type="Pfam" id="PF11611">
    <property type="entry name" value="DUF4352"/>
    <property type="match status" value="1"/>
</dbReference>